<name>A0ABR6ZG13_9BURK</name>
<organism evidence="1 2">
    <name type="scientific">Undibacterium umbellatum</name>
    <dbReference type="NCBI Taxonomy" id="2762300"/>
    <lineage>
        <taxon>Bacteria</taxon>
        <taxon>Pseudomonadati</taxon>
        <taxon>Pseudomonadota</taxon>
        <taxon>Betaproteobacteria</taxon>
        <taxon>Burkholderiales</taxon>
        <taxon>Oxalobacteraceae</taxon>
        <taxon>Undibacterium</taxon>
    </lineage>
</organism>
<keyword evidence="2" id="KW-1185">Reference proteome</keyword>
<evidence type="ECO:0000313" key="2">
    <source>
        <dbReference type="Proteomes" id="UP000646911"/>
    </source>
</evidence>
<gene>
    <name evidence="1" type="ORF">H8L47_24170</name>
</gene>
<evidence type="ECO:0000313" key="1">
    <source>
        <dbReference type="EMBL" id="MBC3910669.1"/>
    </source>
</evidence>
<reference evidence="1 2" key="1">
    <citation type="submission" date="2020-08" db="EMBL/GenBank/DDBJ databases">
        <title>Novel species isolated from subtropical streams in China.</title>
        <authorList>
            <person name="Lu H."/>
        </authorList>
    </citation>
    <scope>NUCLEOTIDE SEQUENCE [LARGE SCALE GENOMIC DNA]</scope>
    <source>
        <strain evidence="1 2">NL8W</strain>
    </source>
</reference>
<sequence>MQKNQSACISAAARTAPAYQTAVFEQNGKEADQRIAAIIAANLPASKDSKAVVATSKAKGM</sequence>
<accession>A0ABR6ZG13</accession>
<proteinExistence type="predicted"/>
<dbReference type="RefSeq" id="WP_186956233.1">
    <property type="nucleotide sequence ID" value="NZ_JACOFX010000018.1"/>
</dbReference>
<comment type="caution">
    <text evidence="1">The sequence shown here is derived from an EMBL/GenBank/DDBJ whole genome shotgun (WGS) entry which is preliminary data.</text>
</comment>
<dbReference type="Proteomes" id="UP000646911">
    <property type="component" value="Unassembled WGS sequence"/>
</dbReference>
<protein>
    <submittedName>
        <fullName evidence="1">Uncharacterized protein</fullName>
    </submittedName>
</protein>
<dbReference type="EMBL" id="JACOFX010000018">
    <property type="protein sequence ID" value="MBC3910669.1"/>
    <property type="molecule type" value="Genomic_DNA"/>
</dbReference>